<protein>
    <recommendedName>
        <fullName evidence="3">Gag-pol polyprotein</fullName>
    </recommendedName>
</protein>
<dbReference type="AlphaFoldDB" id="A0AAF0ZP20"/>
<keyword evidence="2" id="KW-1185">Reference proteome</keyword>
<dbReference type="Proteomes" id="UP001234989">
    <property type="component" value="Chromosome 9"/>
</dbReference>
<gene>
    <name evidence="1" type="ORF">MTR67_039631</name>
</gene>
<evidence type="ECO:0008006" key="3">
    <source>
        <dbReference type="Google" id="ProtNLM"/>
    </source>
</evidence>
<evidence type="ECO:0000313" key="2">
    <source>
        <dbReference type="Proteomes" id="UP001234989"/>
    </source>
</evidence>
<accession>A0AAF0ZP20</accession>
<organism evidence="1 2">
    <name type="scientific">Solanum verrucosum</name>
    <dbReference type="NCBI Taxonomy" id="315347"/>
    <lineage>
        <taxon>Eukaryota</taxon>
        <taxon>Viridiplantae</taxon>
        <taxon>Streptophyta</taxon>
        <taxon>Embryophyta</taxon>
        <taxon>Tracheophyta</taxon>
        <taxon>Spermatophyta</taxon>
        <taxon>Magnoliopsida</taxon>
        <taxon>eudicotyledons</taxon>
        <taxon>Gunneridae</taxon>
        <taxon>Pentapetalae</taxon>
        <taxon>asterids</taxon>
        <taxon>lamiids</taxon>
        <taxon>Solanales</taxon>
        <taxon>Solanaceae</taxon>
        <taxon>Solanoideae</taxon>
        <taxon>Solaneae</taxon>
        <taxon>Solanum</taxon>
    </lineage>
</organism>
<sequence length="165" mass="19083">MDTMEQKGTRQLKERRKEGLRIAQIIGRIAEWPWSRLMFYCAKPWKSLDSVSKVVADQLIRGGIMQQPFDVASTLLDEMTKINRAWYTREDQVSPLNFGMTKEQLENNQEREENMAKMMTQMDLLTKHVMGSGSKTVNVIGVSGVNPHEAHFEAMYNEEMHFLAN</sequence>
<reference evidence="1" key="1">
    <citation type="submission" date="2023-08" db="EMBL/GenBank/DDBJ databases">
        <title>A de novo genome assembly of Solanum verrucosum Schlechtendal, a Mexican diploid species geographically isolated from the other diploid A-genome species in potato relatives.</title>
        <authorList>
            <person name="Hosaka K."/>
        </authorList>
    </citation>
    <scope>NUCLEOTIDE SEQUENCE</scope>
    <source>
        <tissue evidence="1">Young leaves</tissue>
    </source>
</reference>
<proteinExistence type="predicted"/>
<evidence type="ECO:0000313" key="1">
    <source>
        <dbReference type="EMBL" id="WMV46246.1"/>
    </source>
</evidence>
<name>A0AAF0ZP20_SOLVR</name>
<dbReference type="EMBL" id="CP133620">
    <property type="protein sequence ID" value="WMV46246.1"/>
    <property type="molecule type" value="Genomic_DNA"/>
</dbReference>